<accession>A0ACB7TM04</accession>
<sequence length="477" mass="52666">MPPEKSQLFTNAKKVITVDPIPRNIHPTHNEEQRKARAKAILDKIKHETKVPFVDAARYWNRGVYAVSVVDAHGSLVNAATVVTNFTHEAEEMAIAVALRSCTGASVIYSDSRTAIRTFSAALVSSRAAAVVNKLFCQERGEENFPSSHIALFPAHMGNISGPPDCNPNERAHQLARELTFRVCGPPPRFNTAWKNLDNKDPLVSYHELASSHRLGRQIFPPPHTKLNRAQAITYRQLQIQHVGEQFVSFLLDTIESVEVEEEVAELSLGTLLSLNLHLQSEADNFVLRTLATRKDARALTERLMLLVNREDDPARVLTHEVKGVPNSVLKMLAELFSDSTTAELFYLNDVAVLVDIVARQLSDLPPGDKMSAPLEVVVSAVPSVSGHLDDFGICHFSGHQHILLAQPVLEKSHITFGTTVTGKLDDLLTKFLTFCEVICPLAYSGLWHTVSTQKPSVRKAFGESRCANLLPSAAEM</sequence>
<protein>
    <submittedName>
        <fullName evidence="1">Uncharacterized protein</fullName>
    </submittedName>
</protein>
<dbReference type="EMBL" id="CM023481">
    <property type="protein sequence ID" value="KAH6948080.1"/>
    <property type="molecule type" value="Genomic_DNA"/>
</dbReference>
<gene>
    <name evidence="1" type="ORF">HPB50_022805</name>
</gene>
<evidence type="ECO:0000313" key="1">
    <source>
        <dbReference type="EMBL" id="KAH6948080.1"/>
    </source>
</evidence>
<comment type="caution">
    <text evidence="1">The sequence shown here is derived from an EMBL/GenBank/DDBJ whole genome shotgun (WGS) entry which is preliminary data.</text>
</comment>
<dbReference type="Proteomes" id="UP000821845">
    <property type="component" value="Chromosome 1"/>
</dbReference>
<keyword evidence="2" id="KW-1185">Reference proteome</keyword>
<proteinExistence type="predicted"/>
<evidence type="ECO:0000313" key="2">
    <source>
        <dbReference type="Proteomes" id="UP000821845"/>
    </source>
</evidence>
<reference evidence="1" key="1">
    <citation type="submission" date="2020-05" db="EMBL/GenBank/DDBJ databases">
        <title>Large-scale comparative analyses of tick genomes elucidate their genetic diversity and vector capacities.</title>
        <authorList>
            <person name="Jia N."/>
            <person name="Wang J."/>
            <person name="Shi W."/>
            <person name="Du L."/>
            <person name="Sun Y."/>
            <person name="Zhan W."/>
            <person name="Jiang J."/>
            <person name="Wang Q."/>
            <person name="Zhang B."/>
            <person name="Ji P."/>
            <person name="Sakyi L.B."/>
            <person name="Cui X."/>
            <person name="Yuan T."/>
            <person name="Jiang B."/>
            <person name="Yang W."/>
            <person name="Lam T.T.-Y."/>
            <person name="Chang Q."/>
            <person name="Ding S."/>
            <person name="Wang X."/>
            <person name="Zhu J."/>
            <person name="Ruan X."/>
            <person name="Zhao L."/>
            <person name="Wei J."/>
            <person name="Que T."/>
            <person name="Du C."/>
            <person name="Cheng J."/>
            <person name="Dai P."/>
            <person name="Han X."/>
            <person name="Huang E."/>
            <person name="Gao Y."/>
            <person name="Liu J."/>
            <person name="Shao H."/>
            <person name="Ye R."/>
            <person name="Li L."/>
            <person name="Wei W."/>
            <person name="Wang X."/>
            <person name="Wang C."/>
            <person name="Yang T."/>
            <person name="Huo Q."/>
            <person name="Li W."/>
            <person name="Guo W."/>
            <person name="Chen H."/>
            <person name="Zhou L."/>
            <person name="Ni X."/>
            <person name="Tian J."/>
            <person name="Zhou Y."/>
            <person name="Sheng Y."/>
            <person name="Liu T."/>
            <person name="Pan Y."/>
            <person name="Xia L."/>
            <person name="Li J."/>
            <person name="Zhao F."/>
            <person name="Cao W."/>
        </authorList>
    </citation>
    <scope>NUCLEOTIDE SEQUENCE</scope>
    <source>
        <strain evidence="1">Hyas-2018</strain>
    </source>
</reference>
<organism evidence="1 2">
    <name type="scientific">Hyalomma asiaticum</name>
    <name type="common">Tick</name>
    <dbReference type="NCBI Taxonomy" id="266040"/>
    <lineage>
        <taxon>Eukaryota</taxon>
        <taxon>Metazoa</taxon>
        <taxon>Ecdysozoa</taxon>
        <taxon>Arthropoda</taxon>
        <taxon>Chelicerata</taxon>
        <taxon>Arachnida</taxon>
        <taxon>Acari</taxon>
        <taxon>Parasitiformes</taxon>
        <taxon>Ixodida</taxon>
        <taxon>Ixodoidea</taxon>
        <taxon>Ixodidae</taxon>
        <taxon>Hyalomminae</taxon>
        <taxon>Hyalomma</taxon>
    </lineage>
</organism>
<name>A0ACB7TM04_HYAAI</name>